<dbReference type="AlphaFoldDB" id="A0A7Y9F2Y8"/>
<keyword evidence="3" id="KW-1185">Reference proteome</keyword>
<evidence type="ECO:0000313" key="2">
    <source>
        <dbReference type="EMBL" id="NYD58679.1"/>
    </source>
</evidence>
<name>A0A7Y9F2Y8_9ACTN</name>
<accession>A0A7Y9F2Y8</accession>
<proteinExistence type="predicted"/>
<feature type="region of interest" description="Disordered" evidence="1">
    <location>
        <begin position="197"/>
        <end position="219"/>
    </location>
</feature>
<evidence type="ECO:0000256" key="1">
    <source>
        <dbReference type="SAM" id="MobiDB-lite"/>
    </source>
</evidence>
<dbReference type="Proteomes" id="UP000516957">
    <property type="component" value="Unassembled WGS sequence"/>
</dbReference>
<sequence length="219" mass="24360">MGLEGFHVIEVTEQLRHLRVVVESDPAPAGCHACGVIAASHGRREVRLVDVPSFGRPVRLVWRKRTWRCVEPKCRAGGWSEQHDGLARPRALLTVRACWWPIAQIRREHASVAGLARQLGTSWRTVWRSIKPLLEQMAADPTRFDNVEVLGVDEHIWHHVSTKPVDQGGRGPKELTGMVDLSRDQHGRVRARLLASSRDDPGRLTPTGSLSAVRGSAPV</sequence>
<protein>
    <submittedName>
        <fullName evidence="2">Transposase</fullName>
    </submittedName>
</protein>
<evidence type="ECO:0000313" key="3">
    <source>
        <dbReference type="Proteomes" id="UP000516957"/>
    </source>
</evidence>
<comment type="caution">
    <text evidence="2">The sequence shown here is derived from an EMBL/GenBank/DDBJ whole genome shotgun (WGS) entry which is preliminary data.</text>
</comment>
<dbReference type="RefSeq" id="WP_246305166.1">
    <property type="nucleotide sequence ID" value="NZ_JACCBE010000001.1"/>
</dbReference>
<dbReference type="EMBL" id="JACCBE010000001">
    <property type="protein sequence ID" value="NYD58679.1"/>
    <property type="molecule type" value="Genomic_DNA"/>
</dbReference>
<organism evidence="2 3">
    <name type="scientific">Nocardioides marinisabuli</name>
    <dbReference type="NCBI Taxonomy" id="419476"/>
    <lineage>
        <taxon>Bacteria</taxon>
        <taxon>Bacillati</taxon>
        <taxon>Actinomycetota</taxon>
        <taxon>Actinomycetes</taxon>
        <taxon>Propionibacteriales</taxon>
        <taxon>Nocardioidaceae</taxon>
        <taxon>Nocardioides</taxon>
    </lineage>
</organism>
<gene>
    <name evidence="2" type="ORF">BKA08_002917</name>
</gene>
<reference evidence="2 3" key="1">
    <citation type="submission" date="2020-07" db="EMBL/GenBank/DDBJ databases">
        <title>Sequencing the genomes of 1000 actinobacteria strains.</title>
        <authorList>
            <person name="Klenk H.-P."/>
        </authorList>
    </citation>
    <scope>NUCLEOTIDE SEQUENCE [LARGE SCALE GENOMIC DNA]</scope>
    <source>
        <strain evidence="2 3">DSM 18965</strain>
    </source>
</reference>